<feature type="region of interest" description="Disordered" evidence="1">
    <location>
        <begin position="354"/>
        <end position="392"/>
    </location>
</feature>
<dbReference type="HOGENOM" id="CLU_041441_4_0_1"/>
<dbReference type="GeneID" id="9596209"/>
<evidence type="ECO:0000313" key="3">
    <source>
        <dbReference type="EMBL" id="EFI97220.1"/>
    </source>
</evidence>
<dbReference type="PANTHER" id="PTHR12905:SF0">
    <property type="entry name" value="CALCINEURIN-LIKE PHOSPHOESTERASE DOMAIN-CONTAINING PROTEIN"/>
    <property type="match status" value="1"/>
</dbReference>
<dbReference type="InterPro" id="IPR004843">
    <property type="entry name" value="Calcineurin-like_PHP"/>
</dbReference>
<dbReference type="VEuPathDB" id="FungiDB:SCHCODRAFT_02626741"/>
<gene>
    <name evidence="3" type="ORF">SCHCODRAFT_82228</name>
</gene>
<dbReference type="PANTHER" id="PTHR12905">
    <property type="entry name" value="METALLOPHOSPHOESTERASE"/>
    <property type="match status" value="1"/>
</dbReference>
<dbReference type="OrthoDB" id="630188at2759"/>
<dbReference type="EMBL" id="GL377306">
    <property type="protein sequence ID" value="EFI97220.1"/>
    <property type="molecule type" value="Genomic_DNA"/>
</dbReference>
<dbReference type="InterPro" id="IPR051693">
    <property type="entry name" value="UPF0046_metallophosphoest"/>
</dbReference>
<feature type="region of interest" description="Disordered" evidence="1">
    <location>
        <begin position="292"/>
        <end position="335"/>
    </location>
</feature>
<feature type="region of interest" description="Disordered" evidence="1">
    <location>
        <begin position="258"/>
        <end position="277"/>
    </location>
</feature>
<evidence type="ECO:0000256" key="1">
    <source>
        <dbReference type="SAM" id="MobiDB-lite"/>
    </source>
</evidence>
<dbReference type="OMA" id="IHPLTAD"/>
<dbReference type="GO" id="GO:0016787">
    <property type="term" value="F:hydrolase activity"/>
    <property type="evidence" value="ECO:0007669"/>
    <property type="project" value="InterPro"/>
</dbReference>
<feature type="domain" description="Calcineurin-like phosphoesterase" evidence="2">
    <location>
        <begin position="68"/>
        <end position="252"/>
    </location>
</feature>
<feature type="compositionally biased region" description="Acidic residues" evidence="1">
    <location>
        <begin position="292"/>
        <end position="308"/>
    </location>
</feature>
<dbReference type="RefSeq" id="XP_003032123.1">
    <property type="nucleotide sequence ID" value="XM_003032077.1"/>
</dbReference>
<organism evidence="4">
    <name type="scientific">Schizophyllum commune (strain H4-8 / FGSC 9210)</name>
    <name type="common">Split gill fungus</name>
    <dbReference type="NCBI Taxonomy" id="578458"/>
    <lineage>
        <taxon>Eukaryota</taxon>
        <taxon>Fungi</taxon>
        <taxon>Dikarya</taxon>
        <taxon>Basidiomycota</taxon>
        <taxon>Agaricomycotina</taxon>
        <taxon>Agaricomycetes</taxon>
        <taxon>Agaricomycetidae</taxon>
        <taxon>Agaricales</taxon>
        <taxon>Schizophyllaceae</taxon>
        <taxon>Schizophyllum</taxon>
    </lineage>
</organism>
<dbReference type="AlphaFoldDB" id="D8Q4E0"/>
<keyword evidence="4" id="KW-1185">Reference proteome</keyword>
<dbReference type="SUPFAM" id="SSF56300">
    <property type="entry name" value="Metallo-dependent phosphatases"/>
    <property type="match status" value="1"/>
</dbReference>
<evidence type="ECO:0000259" key="2">
    <source>
        <dbReference type="Pfam" id="PF00149"/>
    </source>
</evidence>
<name>D8Q4E0_SCHCM</name>
<reference evidence="3 4" key="1">
    <citation type="journal article" date="2010" name="Nat. Biotechnol.">
        <title>Genome sequence of the model mushroom Schizophyllum commune.</title>
        <authorList>
            <person name="Ohm R.A."/>
            <person name="de Jong J.F."/>
            <person name="Lugones L.G."/>
            <person name="Aerts A."/>
            <person name="Kothe E."/>
            <person name="Stajich J.E."/>
            <person name="de Vries R.P."/>
            <person name="Record E."/>
            <person name="Levasseur A."/>
            <person name="Baker S.E."/>
            <person name="Bartholomew K.A."/>
            <person name="Coutinho P.M."/>
            <person name="Erdmann S."/>
            <person name="Fowler T.J."/>
            <person name="Gathman A.C."/>
            <person name="Lombard V."/>
            <person name="Henrissat B."/>
            <person name="Knabe N."/>
            <person name="Kuees U."/>
            <person name="Lilly W.W."/>
            <person name="Lindquist E."/>
            <person name="Lucas S."/>
            <person name="Magnuson J.K."/>
            <person name="Piumi F."/>
            <person name="Raudaskoski M."/>
            <person name="Salamov A."/>
            <person name="Schmutz J."/>
            <person name="Schwarze F.W.M.R."/>
            <person name="vanKuyk P.A."/>
            <person name="Horton J.S."/>
            <person name="Grigoriev I.V."/>
            <person name="Woesten H.A.B."/>
        </authorList>
    </citation>
    <scope>NUCLEOTIDE SEQUENCE [LARGE SCALE GENOMIC DNA]</scope>
    <source>
        <strain evidence="4">H4-8 / FGSC 9210</strain>
    </source>
</reference>
<dbReference type="CDD" id="cd07379">
    <property type="entry name" value="MPP_239FB"/>
    <property type="match status" value="1"/>
</dbReference>
<dbReference type="eggNOG" id="KOG3947">
    <property type="taxonomic scope" value="Eukaryota"/>
</dbReference>
<dbReference type="KEGG" id="scm:SCHCO_02626741"/>
<proteinExistence type="predicted"/>
<dbReference type="Proteomes" id="UP000007431">
    <property type="component" value="Unassembled WGS sequence"/>
</dbReference>
<accession>D8Q4E0</accession>
<dbReference type="InterPro" id="IPR029052">
    <property type="entry name" value="Metallo-depent_PP-like"/>
</dbReference>
<dbReference type="Pfam" id="PF00149">
    <property type="entry name" value="Metallophos"/>
    <property type="match status" value="1"/>
</dbReference>
<feature type="compositionally biased region" description="Basic and acidic residues" evidence="1">
    <location>
        <begin position="322"/>
        <end position="335"/>
    </location>
</feature>
<dbReference type="Gene3D" id="3.60.21.10">
    <property type="match status" value="1"/>
</dbReference>
<sequence>MITKLLNSVKKPMASIPGSDIAIHPTTLKSPTEVVYVEYEPGQPLPPKPGDDWTRFVCISDTHNRSFPVPDGDVLLHSGDLTDLGRLSDFKLTMNWLYSLTHKTKIIIAGNHDLALHKDWYETHYTRFHGKSNKQDYDAIHDLLTGSKARKTGIVYLEDESYTFRTKEGGREWSVYGSPWSPWFHNWAFNYTAEEAEALVAKFPKTDILLTHGPPYHIFDRTNTNDLPGCPALRRRLPSLRPRIHLFGHIHEDHGARIHGWKEDPSSSSDPSFADLPPMHALSLLELEAEREMLEDESEHELPEDESDPERRSQYDPGHPPPTHDEDLKNAKERTVFVNAAAWPMGKLAWREVKGEGETDDDGDVNMGNAPKKTKTPFGGPGFQPVVVDLKD</sequence>
<evidence type="ECO:0000313" key="4">
    <source>
        <dbReference type="Proteomes" id="UP000007431"/>
    </source>
</evidence>
<protein>
    <recommendedName>
        <fullName evidence="2">Calcineurin-like phosphoesterase domain-containing protein</fullName>
    </recommendedName>
</protein>
<dbReference type="InParanoid" id="D8Q4E0"/>